<name>A0AAD8Y1V5_9STRA</name>
<proteinExistence type="predicted"/>
<feature type="region of interest" description="Disordered" evidence="1">
    <location>
        <begin position="106"/>
        <end position="130"/>
    </location>
</feature>
<gene>
    <name evidence="2" type="ORF">QTG54_011360</name>
</gene>
<dbReference type="AlphaFoldDB" id="A0AAD8Y1V5"/>
<evidence type="ECO:0000313" key="3">
    <source>
        <dbReference type="Proteomes" id="UP001224775"/>
    </source>
</evidence>
<organism evidence="2 3">
    <name type="scientific">Skeletonema marinoi</name>
    <dbReference type="NCBI Taxonomy" id="267567"/>
    <lineage>
        <taxon>Eukaryota</taxon>
        <taxon>Sar</taxon>
        <taxon>Stramenopiles</taxon>
        <taxon>Ochrophyta</taxon>
        <taxon>Bacillariophyta</taxon>
        <taxon>Coscinodiscophyceae</taxon>
        <taxon>Thalassiosirophycidae</taxon>
        <taxon>Thalassiosirales</taxon>
        <taxon>Skeletonemataceae</taxon>
        <taxon>Skeletonema</taxon>
        <taxon>Skeletonema marinoi-dohrnii complex</taxon>
    </lineage>
</organism>
<dbReference type="EMBL" id="JATAAI010000022">
    <property type="protein sequence ID" value="KAK1738066.1"/>
    <property type="molecule type" value="Genomic_DNA"/>
</dbReference>
<protein>
    <submittedName>
        <fullName evidence="2">Uncharacterized protein</fullName>
    </submittedName>
</protein>
<reference evidence="2" key="1">
    <citation type="submission" date="2023-06" db="EMBL/GenBank/DDBJ databases">
        <title>Survivors Of The Sea: Transcriptome response of Skeletonema marinoi to long-term dormancy.</title>
        <authorList>
            <person name="Pinder M.I.M."/>
            <person name="Kourtchenko O."/>
            <person name="Robertson E.K."/>
            <person name="Larsson T."/>
            <person name="Maumus F."/>
            <person name="Osuna-Cruz C.M."/>
            <person name="Vancaester E."/>
            <person name="Stenow R."/>
            <person name="Vandepoele K."/>
            <person name="Ploug H."/>
            <person name="Bruchert V."/>
            <person name="Godhe A."/>
            <person name="Topel M."/>
        </authorList>
    </citation>
    <scope>NUCLEOTIDE SEQUENCE</scope>
    <source>
        <strain evidence="2">R05AC</strain>
    </source>
</reference>
<evidence type="ECO:0000313" key="2">
    <source>
        <dbReference type="EMBL" id="KAK1738066.1"/>
    </source>
</evidence>
<accession>A0AAD8Y1V5</accession>
<keyword evidence="3" id="KW-1185">Reference proteome</keyword>
<dbReference type="Proteomes" id="UP001224775">
    <property type="component" value="Unassembled WGS sequence"/>
</dbReference>
<sequence length="172" mass="18473">MSSANPTATVANDTAQALYQIESILKAFEQDIKANNISSSPEDDSLQSLACYGIYDSLTLNRYDTMKLEGDDISDRDLFGIDISQQEVDKAWEAFDSSWEHDVVASSRSSTTPKRSGVRRGRQDSAEPSTSVTLTVMTKTHDGSCREGGRSGFIEVGNASSVGCSLNTASAA</sequence>
<evidence type="ECO:0000256" key="1">
    <source>
        <dbReference type="SAM" id="MobiDB-lite"/>
    </source>
</evidence>
<comment type="caution">
    <text evidence="2">The sequence shown here is derived from an EMBL/GenBank/DDBJ whole genome shotgun (WGS) entry which is preliminary data.</text>
</comment>